<dbReference type="GO" id="GO:0008270">
    <property type="term" value="F:zinc ion binding"/>
    <property type="evidence" value="ECO:0007669"/>
    <property type="project" value="UniProtKB-KW"/>
</dbReference>
<reference evidence="4" key="1">
    <citation type="submission" date="2023-04" db="EMBL/GenBank/DDBJ databases">
        <title>Phytophthora fragariaefolia NBRC 109709.</title>
        <authorList>
            <person name="Ichikawa N."/>
            <person name="Sato H."/>
            <person name="Tonouchi N."/>
        </authorList>
    </citation>
    <scope>NUCLEOTIDE SEQUENCE</scope>
    <source>
        <strain evidence="4">NBRC 109709</strain>
    </source>
</reference>
<evidence type="ECO:0000313" key="5">
    <source>
        <dbReference type="Proteomes" id="UP001165121"/>
    </source>
</evidence>
<dbReference type="SUPFAM" id="SSF57667">
    <property type="entry name" value="beta-beta-alpha zinc fingers"/>
    <property type="match status" value="1"/>
</dbReference>
<dbReference type="OrthoDB" id="88488at2759"/>
<gene>
    <name evidence="4" type="ORF">Pfra01_001464100</name>
</gene>
<keyword evidence="1" id="KW-0863">Zinc-finger</keyword>
<accession>A0A9W6XQU3</accession>
<evidence type="ECO:0000256" key="1">
    <source>
        <dbReference type="PROSITE-ProRule" id="PRU00042"/>
    </source>
</evidence>
<name>A0A9W6XQU3_9STRA</name>
<dbReference type="SMART" id="SM00355">
    <property type="entry name" value="ZnF_C2H2"/>
    <property type="match status" value="2"/>
</dbReference>
<dbReference type="InterPro" id="IPR013087">
    <property type="entry name" value="Znf_C2H2_type"/>
</dbReference>
<evidence type="ECO:0000259" key="3">
    <source>
        <dbReference type="PROSITE" id="PS50157"/>
    </source>
</evidence>
<proteinExistence type="predicted"/>
<keyword evidence="5" id="KW-1185">Reference proteome</keyword>
<evidence type="ECO:0000313" key="4">
    <source>
        <dbReference type="EMBL" id="GMF43371.1"/>
    </source>
</evidence>
<dbReference type="Proteomes" id="UP001165121">
    <property type="component" value="Unassembled WGS sequence"/>
</dbReference>
<feature type="domain" description="C2H2-type" evidence="3">
    <location>
        <begin position="245"/>
        <end position="273"/>
    </location>
</feature>
<sequence length="281" mass="31604">MFPPDGYITFPLGLTKTTLSALLRQAKRSEYVSVFREVGGGLDDPFRSQSRQQTLSCQLTKLHIKLQVAARVVDDLFIPRVYSFMHSRAGGSKQAAHTDYTPADVQAVQARYPRSIPASAIVALQPSTQLKVYAGCYSVAREDRARLVKIPVGHCIIFRGDLIHAGAVYSRANYRLHCYLQFEGVQWVPDIVMGAGVPSFKCQFCGKSDSSSTRMRNHRFYCLSNPDGLRNRETRQRLQNTRGTYTCSDCGKSYPVKSSLRSHRNRKHSSSAKVNQNEIKY</sequence>
<dbReference type="InterPro" id="IPR036236">
    <property type="entry name" value="Znf_C2H2_sf"/>
</dbReference>
<keyword evidence="1" id="KW-0862">Zinc</keyword>
<dbReference type="PROSITE" id="PS00028">
    <property type="entry name" value="ZINC_FINGER_C2H2_1"/>
    <property type="match status" value="1"/>
</dbReference>
<feature type="region of interest" description="Disordered" evidence="2">
    <location>
        <begin position="256"/>
        <end position="281"/>
    </location>
</feature>
<evidence type="ECO:0000256" key="2">
    <source>
        <dbReference type="SAM" id="MobiDB-lite"/>
    </source>
</evidence>
<dbReference type="Pfam" id="PF00096">
    <property type="entry name" value="zf-C2H2"/>
    <property type="match status" value="1"/>
</dbReference>
<feature type="compositionally biased region" description="Basic residues" evidence="2">
    <location>
        <begin position="260"/>
        <end position="270"/>
    </location>
</feature>
<dbReference type="Gene3D" id="3.30.160.60">
    <property type="entry name" value="Classic Zinc Finger"/>
    <property type="match status" value="1"/>
</dbReference>
<feature type="compositionally biased region" description="Polar residues" evidence="2">
    <location>
        <begin position="271"/>
        <end position="281"/>
    </location>
</feature>
<comment type="caution">
    <text evidence="4">The sequence shown here is derived from an EMBL/GenBank/DDBJ whole genome shotgun (WGS) entry which is preliminary data.</text>
</comment>
<dbReference type="PROSITE" id="PS50157">
    <property type="entry name" value="ZINC_FINGER_C2H2_2"/>
    <property type="match status" value="1"/>
</dbReference>
<protein>
    <submittedName>
        <fullName evidence="4">Unnamed protein product</fullName>
    </submittedName>
</protein>
<dbReference type="AlphaFoldDB" id="A0A9W6XQU3"/>
<keyword evidence="1" id="KW-0479">Metal-binding</keyword>
<dbReference type="EMBL" id="BSXT01001530">
    <property type="protein sequence ID" value="GMF43371.1"/>
    <property type="molecule type" value="Genomic_DNA"/>
</dbReference>
<organism evidence="4 5">
    <name type="scientific">Phytophthora fragariaefolia</name>
    <dbReference type="NCBI Taxonomy" id="1490495"/>
    <lineage>
        <taxon>Eukaryota</taxon>
        <taxon>Sar</taxon>
        <taxon>Stramenopiles</taxon>
        <taxon>Oomycota</taxon>
        <taxon>Peronosporomycetes</taxon>
        <taxon>Peronosporales</taxon>
        <taxon>Peronosporaceae</taxon>
        <taxon>Phytophthora</taxon>
    </lineage>
</organism>
<dbReference type="SUPFAM" id="SSF51197">
    <property type="entry name" value="Clavaminate synthase-like"/>
    <property type="match status" value="1"/>
</dbReference>